<dbReference type="PANTHER" id="PTHR35111:SF5">
    <property type="entry name" value="F10A5.9"/>
    <property type="match status" value="1"/>
</dbReference>
<dbReference type="EnsemblPlants" id="EMT30913">
    <property type="protein sequence ID" value="EMT30913"/>
    <property type="gene ID" value="F775_23292"/>
</dbReference>
<sequence length="168" mass="18751">MSRPQARSSSYRKKAAAGASSHHHNHGSKAHYVHGGRPAPRWPARVMDGFRKMLVGLFAFPPRPPKVTFSANGRSGGEDAVAPKRPSCSSSNLQPVNNAHYDEAISDCVEFFHRSARVDVSLLDRARTTASFSYCKRRKLGTQKNEMGDVNRPKSWTMNHGSIERRFM</sequence>
<evidence type="ECO:0000256" key="1">
    <source>
        <dbReference type="SAM" id="MobiDB-lite"/>
    </source>
</evidence>
<organism evidence="2">
    <name type="scientific">Aegilops tauschii</name>
    <name type="common">Tausch's goatgrass</name>
    <name type="synonym">Aegilops squarrosa</name>
    <dbReference type="NCBI Taxonomy" id="37682"/>
    <lineage>
        <taxon>Eukaryota</taxon>
        <taxon>Viridiplantae</taxon>
        <taxon>Streptophyta</taxon>
        <taxon>Embryophyta</taxon>
        <taxon>Tracheophyta</taxon>
        <taxon>Spermatophyta</taxon>
        <taxon>Magnoliopsida</taxon>
        <taxon>Liliopsida</taxon>
        <taxon>Poales</taxon>
        <taxon>Poaceae</taxon>
        <taxon>BOP clade</taxon>
        <taxon>Pooideae</taxon>
        <taxon>Triticodae</taxon>
        <taxon>Triticeae</taxon>
        <taxon>Triticinae</taxon>
        <taxon>Aegilops</taxon>
    </lineage>
</organism>
<feature type="region of interest" description="Disordered" evidence="1">
    <location>
        <begin position="145"/>
        <end position="168"/>
    </location>
</feature>
<reference evidence="2" key="1">
    <citation type="submission" date="2015-06" db="UniProtKB">
        <authorList>
            <consortium name="EnsemblPlants"/>
        </authorList>
    </citation>
    <scope>IDENTIFICATION</scope>
</reference>
<evidence type="ECO:0000313" key="2">
    <source>
        <dbReference type="EnsemblPlants" id="EMT30913"/>
    </source>
</evidence>
<feature type="region of interest" description="Disordered" evidence="1">
    <location>
        <begin position="69"/>
        <end position="90"/>
    </location>
</feature>
<dbReference type="PANTHER" id="PTHR35111">
    <property type="entry name" value="F10A5.9-RELATED"/>
    <property type="match status" value="1"/>
</dbReference>
<proteinExistence type="predicted"/>
<dbReference type="AlphaFoldDB" id="M8C9X5"/>
<accession>M8C9X5</accession>
<feature type="region of interest" description="Disordered" evidence="1">
    <location>
        <begin position="1"/>
        <end position="38"/>
    </location>
</feature>
<name>M8C9X5_AEGTA</name>
<feature type="compositionally biased region" description="Basic residues" evidence="1">
    <location>
        <begin position="10"/>
        <end position="34"/>
    </location>
</feature>
<protein>
    <submittedName>
        <fullName evidence="2">Uncharacterized protein</fullName>
    </submittedName>
</protein>